<evidence type="ECO:0000313" key="20">
    <source>
        <dbReference type="Proteomes" id="UP000694925"/>
    </source>
</evidence>
<dbReference type="PANTHER" id="PTHR10890:SF27">
    <property type="entry name" value="CYSTEINE--TRNA LIGASE, MITOCHONDRIAL-RELATED"/>
    <property type="match status" value="1"/>
</dbReference>
<evidence type="ECO:0000256" key="10">
    <source>
        <dbReference type="ARBA" id="ARBA00023146"/>
    </source>
</evidence>
<keyword evidence="4 21" id="KW-0436">Ligase</keyword>
<proteinExistence type="inferred from homology"/>
<comment type="cofactor">
    <cofactor evidence="1">
        <name>Zn(2+)</name>
        <dbReference type="ChEBI" id="CHEBI:29105"/>
    </cofactor>
</comment>
<evidence type="ECO:0000313" key="21">
    <source>
        <dbReference type="RefSeq" id="XP_017878367.1"/>
    </source>
</evidence>
<dbReference type="PANTHER" id="PTHR10890">
    <property type="entry name" value="CYSTEINYL-TRNA SYNTHETASE"/>
    <property type="match status" value="1"/>
</dbReference>
<dbReference type="InterPro" id="IPR014729">
    <property type="entry name" value="Rossmann-like_a/b/a_fold"/>
</dbReference>
<evidence type="ECO:0000256" key="11">
    <source>
        <dbReference type="ARBA" id="ARBA00031499"/>
    </source>
</evidence>
<evidence type="ECO:0000256" key="17">
    <source>
        <dbReference type="ARBA" id="ARBA00048609"/>
    </source>
</evidence>
<comment type="catalytic activity">
    <reaction evidence="14">
        <text>S-disulfanyl-L-cysteine + tRNA(Cys) + ATP = (S)-disulfanyl-L-cysteinyl-tRNA(Cys) + AMP + diphosphate</text>
        <dbReference type="Rhea" id="RHEA:78651"/>
        <dbReference type="Rhea" id="RHEA-COMP:9661"/>
        <dbReference type="Rhea" id="RHEA-COMP:19120"/>
        <dbReference type="ChEBI" id="CHEBI:30616"/>
        <dbReference type="ChEBI" id="CHEBI:33019"/>
        <dbReference type="ChEBI" id="CHEBI:78442"/>
        <dbReference type="ChEBI" id="CHEBI:229465"/>
        <dbReference type="ChEBI" id="CHEBI:229521"/>
        <dbReference type="ChEBI" id="CHEBI:456215"/>
    </reaction>
    <physiologicalReaction direction="left-to-right" evidence="14">
        <dbReference type="Rhea" id="RHEA:78652"/>
    </physiologicalReaction>
</comment>
<dbReference type="PRINTS" id="PR00983">
    <property type="entry name" value="TRNASYNTHCYS"/>
</dbReference>
<evidence type="ECO:0000256" key="12">
    <source>
        <dbReference type="ARBA" id="ARBA00043868"/>
    </source>
</evidence>
<evidence type="ECO:0000256" key="14">
    <source>
        <dbReference type="ARBA" id="ARBA00047499"/>
    </source>
</evidence>
<evidence type="ECO:0000256" key="6">
    <source>
        <dbReference type="ARBA" id="ARBA00022741"/>
    </source>
</evidence>
<evidence type="ECO:0000256" key="2">
    <source>
        <dbReference type="ARBA" id="ARBA00005594"/>
    </source>
</evidence>
<evidence type="ECO:0000256" key="8">
    <source>
        <dbReference type="ARBA" id="ARBA00022840"/>
    </source>
</evidence>
<dbReference type="SUPFAM" id="SSF52374">
    <property type="entry name" value="Nucleotidylyl transferase"/>
    <property type="match status" value="1"/>
</dbReference>
<evidence type="ECO:0000256" key="13">
    <source>
        <dbReference type="ARBA" id="ARBA00045476"/>
    </source>
</evidence>
<dbReference type="FunFam" id="3.40.50.620:FF:000027">
    <property type="entry name" value="Cysteine--tRNA ligase, cytoplasmic"/>
    <property type="match status" value="1"/>
</dbReference>
<dbReference type="GO" id="GO:0046872">
    <property type="term" value="F:metal ion binding"/>
    <property type="evidence" value="ECO:0007669"/>
    <property type="project" value="UniProtKB-KW"/>
</dbReference>
<evidence type="ECO:0000256" key="9">
    <source>
        <dbReference type="ARBA" id="ARBA00022917"/>
    </source>
</evidence>
<evidence type="ECO:0000259" key="19">
    <source>
        <dbReference type="Pfam" id="PF01406"/>
    </source>
</evidence>
<keyword evidence="8" id="KW-0067">ATP-binding</keyword>
<evidence type="ECO:0000256" key="3">
    <source>
        <dbReference type="ARBA" id="ARBA00012832"/>
    </source>
</evidence>
<protein>
    <recommendedName>
        <fullName evidence="3">cysteine--tRNA ligase</fullName>
        <ecNumber evidence="3">6.1.1.16</ecNumber>
    </recommendedName>
    <alternativeName>
        <fullName evidence="11">Cysteinyl-tRNA synthetase</fullName>
    </alternativeName>
</protein>
<evidence type="ECO:0000256" key="7">
    <source>
        <dbReference type="ARBA" id="ARBA00022833"/>
    </source>
</evidence>
<dbReference type="CTD" id="36563"/>
<dbReference type="NCBIfam" id="TIGR00435">
    <property type="entry name" value="cysS"/>
    <property type="match status" value="1"/>
</dbReference>
<dbReference type="GO" id="GO:0004817">
    <property type="term" value="F:cysteine-tRNA ligase activity"/>
    <property type="evidence" value="ECO:0007669"/>
    <property type="project" value="UniProtKB-EC"/>
</dbReference>
<dbReference type="Gene3D" id="3.40.50.620">
    <property type="entry name" value="HUPs"/>
    <property type="match status" value="1"/>
</dbReference>
<keyword evidence="20" id="KW-1185">Reference proteome</keyword>
<evidence type="ECO:0000256" key="15">
    <source>
        <dbReference type="ARBA" id="ARBA00047548"/>
    </source>
</evidence>
<dbReference type="GO" id="GO:0006423">
    <property type="term" value="P:cysteinyl-tRNA aminoacylation"/>
    <property type="evidence" value="ECO:0007669"/>
    <property type="project" value="InterPro"/>
</dbReference>
<dbReference type="AlphaFoldDB" id="A0AAJ7N5C6"/>
<dbReference type="CDD" id="cd00672">
    <property type="entry name" value="CysRS_core"/>
    <property type="match status" value="1"/>
</dbReference>
<comment type="function">
    <text evidence="13">In addition to its role as an aminoacyl-tRNA synthetase, has also cysteine persulfide synthase activity. Produces reactive persulfide species such as cysteine persulfide (CysSSH) from substrate cysteine and mediate direct incorporation of CysSSH into proteins during translations, resulting in protein persulfides and polysulfides. CysSSHs behave as potent antioxidants and cellular protectants.</text>
</comment>
<comment type="similarity">
    <text evidence="2">Belongs to the class-I aminoacyl-tRNA synthetase family.</text>
</comment>
<comment type="catalytic activity">
    <reaction evidence="16">
        <text>S-sulfanyl-L-cysteine + L-cysteine = S-disulfanyl-L-cysteine + L-alanine</text>
        <dbReference type="Rhea" id="RHEA:78627"/>
        <dbReference type="ChEBI" id="CHEBI:35235"/>
        <dbReference type="ChEBI" id="CHEBI:57972"/>
        <dbReference type="ChEBI" id="CHEBI:58591"/>
        <dbReference type="ChEBI" id="CHEBI:229465"/>
    </reaction>
    <physiologicalReaction direction="left-to-right" evidence="16">
        <dbReference type="Rhea" id="RHEA:78628"/>
    </physiologicalReaction>
</comment>
<dbReference type="InterPro" id="IPR032678">
    <property type="entry name" value="tRNA-synt_1_cat_dom"/>
</dbReference>
<dbReference type="Proteomes" id="UP000694925">
    <property type="component" value="Unplaced"/>
</dbReference>
<organism evidence="20 21">
    <name type="scientific">Ceratina calcarata</name>
    <dbReference type="NCBI Taxonomy" id="156304"/>
    <lineage>
        <taxon>Eukaryota</taxon>
        <taxon>Metazoa</taxon>
        <taxon>Ecdysozoa</taxon>
        <taxon>Arthropoda</taxon>
        <taxon>Hexapoda</taxon>
        <taxon>Insecta</taxon>
        <taxon>Pterygota</taxon>
        <taxon>Neoptera</taxon>
        <taxon>Endopterygota</taxon>
        <taxon>Hymenoptera</taxon>
        <taxon>Apocrita</taxon>
        <taxon>Aculeata</taxon>
        <taxon>Apoidea</taxon>
        <taxon>Anthophila</taxon>
        <taxon>Apidae</taxon>
        <taxon>Ceratina</taxon>
        <taxon>Zadontomerus</taxon>
    </lineage>
</organism>
<dbReference type="GO" id="GO:0005737">
    <property type="term" value="C:cytoplasm"/>
    <property type="evidence" value="ECO:0007669"/>
    <property type="project" value="TreeGrafter"/>
</dbReference>
<dbReference type="InterPro" id="IPR024909">
    <property type="entry name" value="Cys-tRNA/MSH_ligase"/>
</dbReference>
<evidence type="ECO:0000256" key="5">
    <source>
        <dbReference type="ARBA" id="ARBA00022723"/>
    </source>
</evidence>
<dbReference type="KEGG" id="ccal:108623957"/>
<evidence type="ECO:0000256" key="1">
    <source>
        <dbReference type="ARBA" id="ARBA00001947"/>
    </source>
</evidence>
<dbReference type="HAMAP" id="MF_00041">
    <property type="entry name" value="Cys_tRNA_synth"/>
    <property type="match status" value="1"/>
</dbReference>
<feature type="domain" description="tRNA synthetases class I catalytic" evidence="19">
    <location>
        <begin position="56"/>
        <end position="344"/>
    </location>
</feature>
<gene>
    <name evidence="21" type="primary">LOC108623957</name>
</gene>
<dbReference type="Pfam" id="PF01406">
    <property type="entry name" value="tRNA-synt_1e"/>
    <property type="match status" value="1"/>
</dbReference>
<reference evidence="21" key="1">
    <citation type="submission" date="2025-08" db="UniProtKB">
        <authorList>
            <consortium name="RefSeq"/>
        </authorList>
    </citation>
    <scope>IDENTIFICATION</scope>
    <source>
        <tissue evidence="21">Whole body</tissue>
    </source>
</reference>
<comment type="catalytic activity">
    <reaction evidence="18">
        <text>tRNA(Cys) + L-cysteine + ATP = L-cysteinyl-tRNA(Cys) + AMP + diphosphate</text>
        <dbReference type="Rhea" id="RHEA:17773"/>
        <dbReference type="Rhea" id="RHEA-COMP:9661"/>
        <dbReference type="Rhea" id="RHEA-COMP:9679"/>
        <dbReference type="ChEBI" id="CHEBI:30616"/>
        <dbReference type="ChEBI" id="CHEBI:33019"/>
        <dbReference type="ChEBI" id="CHEBI:35235"/>
        <dbReference type="ChEBI" id="CHEBI:78442"/>
        <dbReference type="ChEBI" id="CHEBI:78517"/>
        <dbReference type="ChEBI" id="CHEBI:456215"/>
        <dbReference type="EC" id="6.1.1.16"/>
    </reaction>
    <physiologicalReaction direction="right-to-left" evidence="18">
        <dbReference type="Rhea" id="RHEA:17775"/>
    </physiologicalReaction>
</comment>
<dbReference type="InterPro" id="IPR009080">
    <property type="entry name" value="tRNAsynth_Ia_anticodon-bd"/>
</dbReference>
<keyword evidence="9" id="KW-0648">Protein biosynthesis</keyword>
<dbReference type="GeneID" id="108623957"/>
<evidence type="ECO:0000256" key="18">
    <source>
        <dbReference type="ARBA" id="ARBA00049046"/>
    </source>
</evidence>
<keyword evidence="10" id="KW-0030">Aminoacyl-tRNA synthetase</keyword>
<keyword evidence="6" id="KW-0547">Nucleotide-binding</keyword>
<dbReference type="Gene3D" id="1.20.120.1910">
    <property type="entry name" value="Cysteine-tRNA ligase, C-terminal anti-codon recognition domain"/>
    <property type="match status" value="1"/>
</dbReference>
<keyword evidence="5" id="KW-0479">Metal-binding</keyword>
<comment type="function">
    <text evidence="12">Mitochondrial cysteine-specific aminoacyl-tRNA synthetase that catalyzes the ATP-dependent ligation of cysteine to tRNA(Cys).</text>
</comment>
<evidence type="ECO:0000256" key="4">
    <source>
        <dbReference type="ARBA" id="ARBA00022598"/>
    </source>
</evidence>
<dbReference type="GO" id="GO:0005524">
    <property type="term" value="F:ATP binding"/>
    <property type="evidence" value="ECO:0007669"/>
    <property type="project" value="UniProtKB-KW"/>
</dbReference>
<keyword evidence="7" id="KW-0862">Zinc</keyword>
<dbReference type="InterPro" id="IPR015803">
    <property type="entry name" value="Cys-tRNA-ligase"/>
</dbReference>
<name>A0AAJ7N5C6_9HYME</name>
<dbReference type="EC" id="6.1.1.16" evidence="3"/>
<dbReference type="RefSeq" id="XP_017878367.1">
    <property type="nucleotide sequence ID" value="XM_018022878.2"/>
</dbReference>
<dbReference type="SUPFAM" id="SSF47323">
    <property type="entry name" value="Anticodon-binding domain of a subclass of class I aminoacyl-tRNA synthetases"/>
    <property type="match status" value="1"/>
</dbReference>
<evidence type="ECO:0000256" key="16">
    <source>
        <dbReference type="ARBA" id="ARBA00047731"/>
    </source>
</evidence>
<comment type="catalytic activity">
    <reaction evidence="15">
        <text>2 L-cysteine = S-sulfanyl-L-cysteine + L-alanine</text>
        <dbReference type="Rhea" id="RHEA:78543"/>
        <dbReference type="ChEBI" id="CHEBI:35235"/>
        <dbReference type="ChEBI" id="CHEBI:57972"/>
        <dbReference type="ChEBI" id="CHEBI:58591"/>
    </reaction>
    <physiologicalReaction direction="left-to-right" evidence="15">
        <dbReference type="Rhea" id="RHEA:78544"/>
    </physiologicalReaction>
</comment>
<comment type="catalytic activity">
    <reaction evidence="17">
        <text>S-sulfanyl-L-cysteine + tRNA(Cys) + ATP = (S)-sulfanyl-L-cysteinyl-tRNA(Cys) + AMP + diphosphate</text>
        <dbReference type="Rhea" id="RHEA:78647"/>
        <dbReference type="Rhea" id="RHEA-COMP:9661"/>
        <dbReference type="Rhea" id="RHEA-COMP:19119"/>
        <dbReference type="ChEBI" id="CHEBI:30616"/>
        <dbReference type="ChEBI" id="CHEBI:33019"/>
        <dbReference type="ChEBI" id="CHEBI:58591"/>
        <dbReference type="ChEBI" id="CHEBI:78442"/>
        <dbReference type="ChEBI" id="CHEBI:229520"/>
        <dbReference type="ChEBI" id="CHEBI:456215"/>
    </reaction>
    <physiologicalReaction direction="left-to-right" evidence="17">
        <dbReference type="Rhea" id="RHEA:78648"/>
    </physiologicalReaction>
</comment>
<accession>A0AAJ7N5C6</accession>
<sequence>MNVFVREALRFKLITTCHRLLHTETKCQPEWLKPVGYETNIMIYNPCKVPLILKNKNILTWYACGPTVYDSAHIGHAITNVHSDIIRRILTNHFDINTVMAMSITDIDEKIIKRSRELKQDCKDLAKYYENEFLEDMKMLNVLQPHLYCRVTSYIPQIVQFIKNIIDKGNAYVSKGGSVYFDTCKYGMYGKLTNPSSVEKSHPYKKSPMDFCLWRAHKENEPFWESPWGRGRPGWHIECSTIASAVFGSCIDIHSGGVDLIFPHHENEEAQSCSYHEVKQWVNYWLHCGHLFLDEEKMSKSLKNTISIREFLEKYTANHFRILCLISHYRTGLKFSDAVMNNATGTLNKIEHFMNDCDNYIAGRWSLGNVDEVKLLQCLEETKSTVNTALADDFNTPQAMRSLLKLIDVGNSMLHDSQKSASTSIPAVAAVLNYVSTTFSNFGVSNSTNAADHMINSIVESFVKFRRTVRTRAIEQDVKDKALFNACDQARTDLLTCGVTIKDYKTETIWSIKKY</sequence>